<evidence type="ECO:0000256" key="1">
    <source>
        <dbReference type="ARBA" id="ARBA00004604"/>
    </source>
</evidence>
<sequence>MKGKRRKVTETNEEKYIFSFEESNFVIDKKKFLKNKNGSTVLPFNNSKENLEPLNVINQGISYQPDTKSSPVIGYFPSGYDPLKNSNDPDSESGPNASVKVYRSVNSRNPKNTRMQVVVGASGSLVNFVGTNYSGEATTPQLCSYTLGVLDKETGVLKMVPIAANRGPIEISSKKPISRLREVILYKG</sequence>
<evidence type="ECO:0000256" key="2">
    <source>
        <dbReference type="ARBA" id="ARBA00009430"/>
    </source>
</evidence>
<accession>A0ABD3C189</accession>
<name>A0ABD3C189_9LAMI</name>
<comment type="subcellular location">
    <subcellularLocation>
        <location evidence="1">Nucleus</location>
        <location evidence="1">Nucleolus</location>
    </subcellularLocation>
</comment>
<keyword evidence="3" id="KW-0240">DNA-directed RNA polymerase</keyword>
<dbReference type="PANTHER" id="PTHR14440">
    <property type="entry name" value="DNA-DIRECTED RNA POLYMERASE I SUBUNIT RPA49"/>
    <property type="match status" value="1"/>
</dbReference>
<proteinExistence type="inferred from homology"/>
<gene>
    <name evidence="6" type="ORF">CASFOL_032342</name>
</gene>
<organism evidence="6 7">
    <name type="scientific">Castilleja foliolosa</name>
    <dbReference type="NCBI Taxonomy" id="1961234"/>
    <lineage>
        <taxon>Eukaryota</taxon>
        <taxon>Viridiplantae</taxon>
        <taxon>Streptophyta</taxon>
        <taxon>Embryophyta</taxon>
        <taxon>Tracheophyta</taxon>
        <taxon>Spermatophyta</taxon>
        <taxon>Magnoliopsida</taxon>
        <taxon>eudicotyledons</taxon>
        <taxon>Gunneridae</taxon>
        <taxon>Pentapetalae</taxon>
        <taxon>asterids</taxon>
        <taxon>lamiids</taxon>
        <taxon>Lamiales</taxon>
        <taxon>Orobanchaceae</taxon>
        <taxon>Pedicularideae</taxon>
        <taxon>Castillejinae</taxon>
        <taxon>Castilleja</taxon>
    </lineage>
</organism>
<dbReference type="Proteomes" id="UP001632038">
    <property type="component" value="Unassembled WGS sequence"/>
</dbReference>
<evidence type="ECO:0000256" key="3">
    <source>
        <dbReference type="ARBA" id="ARBA00022478"/>
    </source>
</evidence>
<keyword evidence="7" id="KW-1185">Reference proteome</keyword>
<reference evidence="7" key="1">
    <citation type="journal article" date="2024" name="IScience">
        <title>Strigolactones Initiate the Formation of Haustorium-like Structures in Castilleja.</title>
        <authorList>
            <person name="Buerger M."/>
            <person name="Peterson D."/>
            <person name="Chory J."/>
        </authorList>
    </citation>
    <scope>NUCLEOTIDE SEQUENCE [LARGE SCALE GENOMIC DNA]</scope>
</reference>
<dbReference type="Pfam" id="PF06870">
    <property type="entry name" value="RNA_pol_I_A49"/>
    <property type="match status" value="1"/>
</dbReference>
<dbReference type="GO" id="GO:0000428">
    <property type="term" value="C:DNA-directed RNA polymerase complex"/>
    <property type="evidence" value="ECO:0007669"/>
    <property type="project" value="UniProtKB-KW"/>
</dbReference>
<protein>
    <submittedName>
        <fullName evidence="6">Uncharacterized protein</fullName>
    </submittedName>
</protein>
<evidence type="ECO:0000313" key="7">
    <source>
        <dbReference type="Proteomes" id="UP001632038"/>
    </source>
</evidence>
<dbReference type="AlphaFoldDB" id="A0ABD3C189"/>
<dbReference type="GO" id="GO:0005730">
    <property type="term" value="C:nucleolus"/>
    <property type="evidence" value="ECO:0007669"/>
    <property type="project" value="UniProtKB-SubCell"/>
</dbReference>
<dbReference type="EMBL" id="JAVIJP010000054">
    <property type="protein sequence ID" value="KAL3623526.1"/>
    <property type="molecule type" value="Genomic_DNA"/>
</dbReference>
<keyword evidence="5" id="KW-0539">Nucleus</keyword>
<comment type="similarity">
    <text evidence="2">Belongs to the eukaryotic RPA49/POLR1E RNA polymerase subunit family.</text>
</comment>
<comment type="caution">
    <text evidence="6">The sequence shown here is derived from an EMBL/GenBank/DDBJ whole genome shotgun (WGS) entry which is preliminary data.</text>
</comment>
<keyword evidence="4" id="KW-0804">Transcription</keyword>
<evidence type="ECO:0000256" key="5">
    <source>
        <dbReference type="ARBA" id="ARBA00023242"/>
    </source>
</evidence>
<dbReference type="InterPro" id="IPR009668">
    <property type="entry name" value="RNA_pol-assoc_fac_A49-like"/>
</dbReference>
<evidence type="ECO:0000256" key="4">
    <source>
        <dbReference type="ARBA" id="ARBA00023163"/>
    </source>
</evidence>
<evidence type="ECO:0000313" key="6">
    <source>
        <dbReference type="EMBL" id="KAL3623526.1"/>
    </source>
</evidence>